<proteinExistence type="predicted"/>
<reference evidence="1" key="1">
    <citation type="submission" date="2019-08" db="EMBL/GenBank/DDBJ databases">
        <authorList>
            <person name="Kucharzyk K."/>
            <person name="Murdoch R.W."/>
            <person name="Higgins S."/>
            <person name="Loffler F."/>
        </authorList>
    </citation>
    <scope>NUCLEOTIDE SEQUENCE</scope>
</reference>
<accession>A0A645E273</accession>
<organism evidence="1">
    <name type="scientific">bioreactor metagenome</name>
    <dbReference type="NCBI Taxonomy" id="1076179"/>
    <lineage>
        <taxon>unclassified sequences</taxon>
        <taxon>metagenomes</taxon>
        <taxon>ecological metagenomes</taxon>
    </lineage>
</organism>
<sequence length="103" mass="10862">MTSAKRGLVNGPLATITGVSGSTEASALRKLTNGCCFRIAVIFRAKTSRSTANALPEGKAHSSATRIIRLSNLRISAFNKPTPFVSALLRKELEQTSSAKSAV</sequence>
<gene>
    <name evidence="1" type="ORF">SDC9_141830</name>
</gene>
<dbReference type="AlphaFoldDB" id="A0A645E273"/>
<comment type="caution">
    <text evidence="1">The sequence shown here is derived from an EMBL/GenBank/DDBJ whole genome shotgun (WGS) entry which is preliminary data.</text>
</comment>
<dbReference type="EMBL" id="VSSQ01041279">
    <property type="protein sequence ID" value="MPM94682.1"/>
    <property type="molecule type" value="Genomic_DNA"/>
</dbReference>
<name>A0A645E273_9ZZZZ</name>
<protein>
    <submittedName>
        <fullName evidence="1">Uncharacterized protein</fullName>
    </submittedName>
</protein>
<evidence type="ECO:0000313" key="1">
    <source>
        <dbReference type="EMBL" id="MPM94682.1"/>
    </source>
</evidence>